<feature type="compositionally biased region" description="Polar residues" evidence="3">
    <location>
        <begin position="1"/>
        <end position="21"/>
    </location>
</feature>
<evidence type="ECO:0000256" key="1">
    <source>
        <dbReference type="PROSITE-ProRule" id="PRU00168"/>
    </source>
</evidence>
<dbReference type="PRINTS" id="PR00401">
    <property type="entry name" value="SH2DOMAIN"/>
</dbReference>
<proteinExistence type="predicted"/>
<feature type="region of interest" description="Disordered" evidence="3">
    <location>
        <begin position="248"/>
        <end position="269"/>
    </location>
</feature>
<dbReference type="PROSITE" id="PS50009">
    <property type="entry name" value="RASGEF_CAT"/>
    <property type="match status" value="1"/>
</dbReference>
<feature type="domain" description="SH2" evidence="4">
    <location>
        <begin position="319"/>
        <end position="413"/>
    </location>
</feature>
<dbReference type="SUPFAM" id="SSF48366">
    <property type="entry name" value="Ras GEF"/>
    <property type="match status" value="1"/>
</dbReference>
<evidence type="ECO:0000256" key="2">
    <source>
        <dbReference type="PROSITE-ProRule" id="PRU00191"/>
    </source>
</evidence>
<dbReference type="InterPro" id="IPR001895">
    <property type="entry name" value="RASGEF_cat_dom"/>
</dbReference>
<gene>
    <name evidence="7" type="primary">LOC106461552</name>
</gene>
<evidence type="ECO:0000259" key="5">
    <source>
        <dbReference type="PROSITE" id="PS50009"/>
    </source>
</evidence>
<name>A0ABM1SKU6_LIMPO</name>
<evidence type="ECO:0000313" key="6">
    <source>
        <dbReference type="Proteomes" id="UP000694941"/>
    </source>
</evidence>
<dbReference type="Gene3D" id="3.30.505.10">
    <property type="entry name" value="SH2 domain"/>
    <property type="match status" value="1"/>
</dbReference>
<organism evidence="6 7">
    <name type="scientific">Limulus polyphemus</name>
    <name type="common">Atlantic horseshoe crab</name>
    <dbReference type="NCBI Taxonomy" id="6850"/>
    <lineage>
        <taxon>Eukaryota</taxon>
        <taxon>Metazoa</taxon>
        <taxon>Ecdysozoa</taxon>
        <taxon>Arthropoda</taxon>
        <taxon>Chelicerata</taxon>
        <taxon>Merostomata</taxon>
        <taxon>Xiphosura</taxon>
        <taxon>Limulidae</taxon>
        <taxon>Limulus</taxon>
    </lineage>
</organism>
<reference evidence="7" key="1">
    <citation type="submission" date="2025-08" db="UniProtKB">
        <authorList>
            <consortium name="RefSeq"/>
        </authorList>
    </citation>
    <scope>IDENTIFICATION</scope>
    <source>
        <tissue evidence="7">Muscle</tissue>
    </source>
</reference>
<dbReference type="PANTHER" id="PTHR14247:SF8">
    <property type="entry name" value="RAS-GEF DOMAIN-CONTAINING PROTEIN"/>
    <property type="match status" value="1"/>
</dbReference>
<keyword evidence="1" id="KW-0344">Guanine-nucleotide releasing factor</keyword>
<keyword evidence="6" id="KW-1185">Reference proteome</keyword>
<dbReference type="RefSeq" id="XP_022244252.1">
    <property type="nucleotide sequence ID" value="XM_022388544.1"/>
</dbReference>
<evidence type="ECO:0000313" key="7">
    <source>
        <dbReference type="RefSeq" id="XP_022244252.1"/>
    </source>
</evidence>
<sequence>MKESNQTGNYSLSSPRRSTSGVKEFSEEHQKTCNISPLHRKSSYINSHVIGQDTCATYNNTSTLPKTSSSRTVGQDQEPFSSNALYLLKDSDNTDRVGNPQDQCNVVPPPLPVKTSSSFEKVEANPKTSLDNVPSLPRRSLISKHCQQQQHLNSTNISSLQRESFMNVNKKATQEEQQTIYLNFNESSSDSIKAKYDKTSVKVQTNDLINKNEQMKNGTDTKINGFENFSKNESGKTSPILEISSENCHDQKNPPKVSKMSERSPLASTLTKENKSTICSSCPGISSKIGYHGIEAVYPYKDAKSDHNTINGNLHSYTWYHGPISRQKADQLIVKNGDFLIRDCNSRAGSYVLTSRWNDQPLHFVIDKVEHFHKLSYRFADANYDSIYELVRNMMETKMYLSSASEAVLTHPVTRTSCQNSEGNLINFSKENESSDEAPCLPPKKTPLYMHGTASVDPRCLATISSNEGSTSTAFVKQTQSLHSEDAERIRHDSTNEWTKYSPKSSHLLIETEDLESSSKISPTKFSIPSPDSELVNSDHPPPKPSRIPSIKYAQNPRNLSSKMSYDSFGKDITMTEKRFQTLPPKSTTQCKSMNNVTSVLKHNVKPETMTSHLFQQTGKDIPSAKLTNSDEGYVRKFSVPDKNPTSVFCLSTFSTVLLLPESKPFDNSTNVKVSTLLKNNEAKTLAIHLTKNDFDIFKYTDNYDLGLGVRNGLELLTLPQGEQLRIDLIERSECLKYLVAATILTTEGPLDRAELVSKWIGVAVECKTSLGNLYGFSGIMKGLSMPQVSRLQNTWLVVRQNFTENAFIYESKMRPFLKSLEINPETEVLNSCIPYIICLISVLQRHLKVSKLTEKPPEIETNCKDAQPVNSAMLPWEYTTADYGLQMLMNHLELGRTVVREIDTYQKKCKTYMHNIKYDDQLLDLFRTEFHMKFLWGTKGAKAFSDDRYSKLEQVLNLLSQNRETS</sequence>
<dbReference type="Gene3D" id="1.10.840.10">
    <property type="entry name" value="Ras guanine-nucleotide exchange factors catalytic domain"/>
    <property type="match status" value="1"/>
</dbReference>
<dbReference type="PROSITE" id="PS50001">
    <property type="entry name" value="SH2"/>
    <property type="match status" value="1"/>
</dbReference>
<dbReference type="InterPro" id="IPR000980">
    <property type="entry name" value="SH2"/>
</dbReference>
<keyword evidence="2" id="KW-0727">SH2 domain</keyword>
<feature type="region of interest" description="Disordered" evidence="3">
    <location>
        <begin position="1"/>
        <end position="34"/>
    </location>
</feature>
<feature type="region of interest" description="Disordered" evidence="3">
    <location>
        <begin position="109"/>
        <end position="134"/>
    </location>
</feature>
<evidence type="ECO:0000259" key="4">
    <source>
        <dbReference type="PROSITE" id="PS50001"/>
    </source>
</evidence>
<dbReference type="InterPro" id="IPR036964">
    <property type="entry name" value="RASGEF_cat_dom_sf"/>
</dbReference>
<dbReference type="Pfam" id="PF00617">
    <property type="entry name" value="RasGEF"/>
    <property type="match status" value="1"/>
</dbReference>
<dbReference type="InterPro" id="IPR051853">
    <property type="entry name" value="SH2-Ras-GEF_adapter"/>
</dbReference>
<dbReference type="GeneID" id="106461552"/>
<dbReference type="SMART" id="SM00147">
    <property type="entry name" value="RasGEF"/>
    <property type="match status" value="1"/>
</dbReference>
<dbReference type="SUPFAM" id="SSF55550">
    <property type="entry name" value="SH2 domain"/>
    <property type="match status" value="1"/>
</dbReference>
<feature type="compositionally biased region" description="Polar residues" evidence="3">
    <location>
        <begin position="518"/>
        <end position="527"/>
    </location>
</feature>
<protein>
    <submittedName>
        <fullName evidence="7">Breast cancer anti-estrogen resistance protein 3 homolog</fullName>
    </submittedName>
</protein>
<dbReference type="PANTHER" id="PTHR14247">
    <property type="entry name" value="BREAST CANCER ANTI-ESTROGEN RESISTANCE PROTEIN 3 HOMOLOG-LIKE PROTEIN"/>
    <property type="match status" value="1"/>
</dbReference>
<dbReference type="InterPro" id="IPR036860">
    <property type="entry name" value="SH2_dom_sf"/>
</dbReference>
<accession>A0ABM1SKU6</accession>
<feature type="domain" description="Ras-GEF" evidence="5">
    <location>
        <begin position="682"/>
        <end position="940"/>
    </location>
</feature>
<dbReference type="SMART" id="SM00252">
    <property type="entry name" value="SH2"/>
    <property type="match status" value="1"/>
</dbReference>
<dbReference type="InterPro" id="IPR023578">
    <property type="entry name" value="Ras_GEF_dom_sf"/>
</dbReference>
<dbReference type="Pfam" id="PF00017">
    <property type="entry name" value="SH2"/>
    <property type="match status" value="1"/>
</dbReference>
<evidence type="ECO:0000256" key="3">
    <source>
        <dbReference type="SAM" id="MobiDB-lite"/>
    </source>
</evidence>
<feature type="region of interest" description="Disordered" evidence="3">
    <location>
        <begin position="514"/>
        <end position="552"/>
    </location>
</feature>
<dbReference type="Proteomes" id="UP000694941">
    <property type="component" value="Unplaced"/>
</dbReference>